<feature type="domain" description="M23ase beta-sheet core" evidence="1">
    <location>
        <begin position="105"/>
        <end position="201"/>
    </location>
</feature>
<dbReference type="eggNOG" id="COG0739">
    <property type="taxonomic scope" value="Bacteria"/>
</dbReference>
<dbReference type="InterPro" id="IPR016047">
    <property type="entry name" value="M23ase_b-sheet_dom"/>
</dbReference>
<dbReference type="STRING" id="411490.ANACAC_00543"/>
<dbReference type="PANTHER" id="PTHR21666">
    <property type="entry name" value="PEPTIDASE-RELATED"/>
    <property type="match status" value="1"/>
</dbReference>
<dbReference type="CDD" id="cd12797">
    <property type="entry name" value="M23_peptidase"/>
    <property type="match status" value="1"/>
</dbReference>
<dbReference type="Pfam" id="PF01551">
    <property type="entry name" value="Peptidase_M23"/>
    <property type="match status" value="1"/>
</dbReference>
<protein>
    <submittedName>
        <fullName evidence="2">Peptidase, M23 family</fullName>
    </submittedName>
</protein>
<reference evidence="2" key="2">
    <citation type="submission" date="2013-11" db="EMBL/GenBank/DDBJ databases">
        <title>Draft genome sequence of Anaerostipes caccae (DSM 14662).</title>
        <authorList>
            <person name="Sudarsanam P."/>
            <person name="Ley R."/>
            <person name="Guruge J."/>
            <person name="Turnbaugh P.J."/>
            <person name="Mahowald M."/>
            <person name="Liep D."/>
            <person name="Gordon J."/>
        </authorList>
    </citation>
    <scope>NUCLEOTIDE SEQUENCE</scope>
    <source>
        <strain evidence="2">DSM 14662</strain>
    </source>
</reference>
<evidence type="ECO:0000259" key="1">
    <source>
        <dbReference type="Pfam" id="PF01551"/>
    </source>
</evidence>
<proteinExistence type="predicted"/>
<sequence length="254" mass="28752">MKYNGENYMNIRFLSQIVLQVTGLIYATVKYRNKNIEHIDDYVSGIKYSLPFDGEWYTANGGVTKDTSHSWEILPQRFAYDFIIVDDKSESFCGNKKDLHSYYCYGKNILAPADGIVVSTKNNFPDCRIMDTGQTDPDTTDIGGNRIILKHSPNEYSAICHLMPGSIKVQKGQTVKRGNVIAKCGNSGNTTEPHVHFQIQSTAGFYSCLGLPLRFSHIQTKFYSKYSLMDTRPLPKKEDLREGCIHRGLLVKNI</sequence>
<comment type="caution">
    <text evidence="2">The sequence shown here is derived from an EMBL/GenBank/DDBJ whole genome shotgun (WGS) entry which is preliminary data.</text>
</comment>
<dbReference type="InterPro" id="IPR011055">
    <property type="entry name" value="Dup_hybrid_motif"/>
</dbReference>
<reference evidence="2" key="1">
    <citation type="submission" date="2007-11" db="EMBL/GenBank/DDBJ databases">
        <authorList>
            <person name="Fulton L."/>
            <person name="Clifton S."/>
            <person name="Fulton B."/>
            <person name="Xu J."/>
            <person name="Minx P."/>
            <person name="Pepin K.H."/>
            <person name="Johnson M."/>
            <person name="Thiruvilangam P."/>
            <person name="Bhonagiri V."/>
            <person name="Nash W.E."/>
            <person name="Mardis E.R."/>
            <person name="Wilson R.K."/>
        </authorList>
    </citation>
    <scope>NUCLEOTIDE SEQUENCE [LARGE SCALE GENOMIC DNA]</scope>
    <source>
        <strain evidence="2">DSM 14662</strain>
    </source>
</reference>
<dbReference type="PANTHER" id="PTHR21666:SF270">
    <property type="entry name" value="MUREIN HYDROLASE ACTIVATOR ENVC"/>
    <property type="match status" value="1"/>
</dbReference>
<keyword evidence="3" id="KW-1185">Reference proteome</keyword>
<name>B0MAG8_ANACD</name>
<gene>
    <name evidence="2" type="ORF">ANACAC_00543</name>
</gene>
<dbReference type="SUPFAM" id="SSF51261">
    <property type="entry name" value="Duplicated hybrid motif"/>
    <property type="match status" value="1"/>
</dbReference>
<dbReference type="InterPro" id="IPR050570">
    <property type="entry name" value="Cell_wall_metabolism_enzyme"/>
</dbReference>
<dbReference type="EMBL" id="ABAX03000004">
    <property type="protein sequence ID" value="EDR98842.1"/>
    <property type="molecule type" value="Genomic_DNA"/>
</dbReference>
<dbReference type="Proteomes" id="UP000004935">
    <property type="component" value="Unassembled WGS sequence"/>
</dbReference>
<dbReference type="HOGENOM" id="CLU_075482_0_0_9"/>
<dbReference type="GO" id="GO:0004222">
    <property type="term" value="F:metalloendopeptidase activity"/>
    <property type="evidence" value="ECO:0007669"/>
    <property type="project" value="TreeGrafter"/>
</dbReference>
<evidence type="ECO:0000313" key="3">
    <source>
        <dbReference type="Proteomes" id="UP000004935"/>
    </source>
</evidence>
<evidence type="ECO:0000313" key="2">
    <source>
        <dbReference type="EMBL" id="EDR98842.1"/>
    </source>
</evidence>
<accession>B0MAG8</accession>
<dbReference type="AlphaFoldDB" id="B0MAG8"/>
<dbReference type="Gene3D" id="2.70.70.10">
    <property type="entry name" value="Glucose Permease (Domain IIA)"/>
    <property type="match status" value="1"/>
</dbReference>
<organism evidence="2 3">
    <name type="scientific">Anaerostipes caccae (strain DSM 14662 / CCUG 47493 / JCM 13470 / NCIMB 13811 / L1-92)</name>
    <dbReference type="NCBI Taxonomy" id="411490"/>
    <lineage>
        <taxon>Bacteria</taxon>
        <taxon>Bacillati</taxon>
        <taxon>Bacillota</taxon>
        <taxon>Clostridia</taxon>
        <taxon>Lachnospirales</taxon>
        <taxon>Lachnospiraceae</taxon>
        <taxon>Anaerostipes</taxon>
    </lineage>
</organism>